<evidence type="ECO:0000313" key="2">
    <source>
        <dbReference type="Proteomes" id="UP000735302"/>
    </source>
</evidence>
<organism evidence="1 2">
    <name type="scientific">Plakobranchus ocellatus</name>
    <dbReference type="NCBI Taxonomy" id="259542"/>
    <lineage>
        <taxon>Eukaryota</taxon>
        <taxon>Metazoa</taxon>
        <taxon>Spiralia</taxon>
        <taxon>Lophotrochozoa</taxon>
        <taxon>Mollusca</taxon>
        <taxon>Gastropoda</taxon>
        <taxon>Heterobranchia</taxon>
        <taxon>Euthyneura</taxon>
        <taxon>Panpulmonata</taxon>
        <taxon>Sacoglossa</taxon>
        <taxon>Placobranchoidea</taxon>
        <taxon>Plakobranchidae</taxon>
        <taxon>Plakobranchus</taxon>
    </lineage>
</organism>
<sequence length="528" mass="60656">MQCFHSIRALHQFIAPLAIGLDQLNKLDTQSELLESGFSSSNFHTHEGNLYHPQTRHTIRTIGLYHPQTRHTIRTIGIWIFMKQFSYPCGSSVSSTNSTHNPNYCNLDLYPATFIPCRSSIPSTNSTRNPNYWNVDLHPATFIPVWIICTIHELDTQSELLESGSSSRNFHTRVSHLYHPQTRHTIRTIVRTIGIWIFIQQLSYPCGSSVPSTNSTHNPNYWSVPSTNSTHSPNYWNPDLHPTTFIPVWVICTIYKLDHNPNYRSVPSTNSTHGPNYWNLDLHTATFIPVWVICTIYKLDTQSELLESGSYTATFIPVWVICTIHKLDTQSELLDCTIHKLDTQSELLESGSSSSNFHTRVGHLYHPQTRHTIRTIGIWIFIQQLSYPVGHPYHPQTRHTIRTIGIWIFIQQLSYPCGSSVPSTNSTHNPNYWNLYLHTATFIPVWIICTIHELDTQSELLESGSSYSNFHTRVDHLYHPHQQPTGQIDSSFHMYKTEGETTAEGHTELPTQEIKFCFVCVYNQSTIR</sequence>
<keyword evidence="2" id="KW-1185">Reference proteome</keyword>
<evidence type="ECO:0000313" key="1">
    <source>
        <dbReference type="EMBL" id="GFN90042.1"/>
    </source>
</evidence>
<protein>
    <submittedName>
        <fullName evidence="1">Uncharacterized protein</fullName>
    </submittedName>
</protein>
<gene>
    <name evidence="1" type="ORF">PoB_001654800</name>
</gene>
<name>A0AAV3Z5W2_9GAST</name>
<dbReference type="AlphaFoldDB" id="A0AAV3Z5W2"/>
<comment type="caution">
    <text evidence="1">The sequence shown here is derived from an EMBL/GenBank/DDBJ whole genome shotgun (WGS) entry which is preliminary data.</text>
</comment>
<dbReference type="Proteomes" id="UP000735302">
    <property type="component" value="Unassembled WGS sequence"/>
</dbReference>
<proteinExistence type="predicted"/>
<dbReference type="EMBL" id="BLXT01001985">
    <property type="protein sequence ID" value="GFN90042.1"/>
    <property type="molecule type" value="Genomic_DNA"/>
</dbReference>
<accession>A0AAV3Z5W2</accession>
<reference evidence="1 2" key="1">
    <citation type="journal article" date="2021" name="Elife">
        <title>Chloroplast acquisition without the gene transfer in kleptoplastic sea slugs, Plakobranchus ocellatus.</title>
        <authorList>
            <person name="Maeda T."/>
            <person name="Takahashi S."/>
            <person name="Yoshida T."/>
            <person name="Shimamura S."/>
            <person name="Takaki Y."/>
            <person name="Nagai Y."/>
            <person name="Toyoda A."/>
            <person name="Suzuki Y."/>
            <person name="Arimoto A."/>
            <person name="Ishii H."/>
            <person name="Satoh N."/>
            <person name="Nishiyama T."/>
            <person name="Hasebe M."/>
            <person name="Maruyama T."/>
            <person name="Minagawa J."/>
            <person name="Obokata J."/>
            <person name="Shigenobu S."/>
        </authorList>
    </citation>
    <scope>NUCLEOTIDE SEQUENCE [LARGE SCALE GENOMIC DNA]</scope>
</reference>